<dbReference type="InParanoid" id="A0A1J7J5L7"/>
<sequence>MAIFPRHLLFPSPTSHPVPPMWDRPSPNHPIFIAASPPPSQMWSRPATGYPIYEEAVPSPEPMWHRPGAAPAPACPCCMASEETMMGSRPGSSDTVGSSADYSLAARRPSGGLGLRLRKSFRSLRSRASRSTM</sequence>
<keyword evidence="3" id="KW-1185">Reference proteome</keyword>
<name>A0A1J7J5L7_9PEZI</name>
<evidence type="ECO:0000313" key="2">
    <source>
        <dbReference type="EMBL" id="OIW28593.1"/>
    </source>
</evidence>
<dbReference type="EMBL" id="KV875098">
    <property type="protein sequence ID" value="OIW28593.1"/>
    <property type="molecule type" value="Genomic_DNA"/>
</dbReference>
<feature type="compositionally biased region" description="Polar residues" evidence="1">
    <location>
        <begin position="90"/>
        <end position="101"/>
    </location>
</feature>
<evidence type="ECO:0000313" key="3">
    <source>
        <dbReference type="Proteomes" id="UP000182658"/>
    </source>
</evidence>
<protein>
    <submittedName>
        <fullName evidence="2">Uncharacterized protein</fullName>
    </submittedName>
</protein>
<gene>
    <name evidence="2" type="ORF">CONLIGDRAFT_681541</name>
</gene>
<dbReference type="Proteomes" id="UP000182658">
    <property type="component" value="Unassembled WGS sequence"/>
</dbReference>
<reference evidence="2 3" key="1">
    <citation type="submission" date="2016-10" db="EMBL/GenBank/DDBJ databases">
        <title>Draft genome sequence of Coniochaeta ligniaria NRRL30616, a lignocellulolytic fungus for bioabatement of inhibitors in plant biomass hydrolysates.</title>
        <authorList>
            <consortium name="DOE Joint Genome Institute"/>
            <person name="Jimenez D.J."/>
            <person name="Hector R.E."/>
            <person name="Riley R."/>
            <person name="Sun H."/>
            <person name="Grigoriev I.V."/>
            <person name="Van Elsas J.D."/>
            <person name="Nichols N.N."/>
        </authorList>
    </citation>
    <scope>NUCLEOTIDE SEQUENCE [LARGE SCALE GENOMIC DNA]</scope>
    <source>
        <strain evidence="2 3">NRRL 30616</strain>
    </source>
</reference>
<feature type="region of interest" description="Disordered" evidence="1">
    <location>
        <begin position="84"/>
        <end position="110"/>
    </location>
</feature>
<accession>A0A1J7J5L7</accession>
<evidence type="ECO:0000256" key="1">
    <source>
        <dbReference type="SAM" id="MobiDB-lite"/>
    </source>
</evidence>
<proteinExistence type="predicted"/>
<dbReference type="OrthoDB" id="5242559at2759"/>
<dbReference type="AlphaFoldDB" id="A0A1J7J5L7"/>
<organism evidence="2 3">
    <name type="scientific">Coniochaeta ligniaria NRRL 30616</name>
    <dbReference type="NCBI Taxonomy" id="1408157"/>
    <lineage>
        <taxon>Eukaryota</taxon>
        <taxon>Fungi</taxon>
        <taxon>Dikarya</taxon>
        <taxon>Ascomycota</taxon>
        <taxon>Pezizomycotina</taxon>
        <taxon>Sordariomycetes</taxon>
        <taxon>Sordariomycetidae</taxon>
        <taxon>Coniochaetales</taxon>
        <taxon>Coniochaetaceae</taxon>
        <taxon>Coniochaeta</taxon>
    </lineage>
</organism>